<sequence>MRIRTGRLTGVVTVAATVVATVGIGYLAGGAGVASGSDRVDPHDLHALLLPAEGHPAGEVIEVTFEDATAEGMLALPPDMRVMPDSCVDYLNPVLGDDTAAVNGWTQADPTYSAGEGIFVAWAAEVRGGAPVREIVAHALECQAGQVHLSSLGEGTIANTPVDVRPMEGAETAALTQTMSFEAQDVATSTTLHMVAIGEVLIMAMASDPELAEKSVTHGYERALELGIG</sequence>
<protein>
    <submittedName>
        <fullName evidence="1">Uncharacterized protein</fullName>
    </submittedName>
</protein>
<dbReference type="RefSeq" id="WP_239674872.1">
    <property type="nucleotide sequence ID" value="NZ_CP070499.1"/>
</dbReference>
<keyword evidence="2" id="KW-1185">Reference proteome</keyword>
<dbReference type="Proteomes" id="UP000662857">
    <property type="component" value="Chromosome"/>
</dbReference>
<gene>
    <name evidence="1" type="ORF">JQS43_14180</name>
</gene>
<name>A0A895Y620_9ACTN</name>
<accession>A0A895Y620</accession>
<evidence type="ECO:0000313" key="2">
    <source>
        <dbReference type="Proteomes" id="UP000662857"/>
    </source>
</evidence>
<proteinExistence type="predicted"/>
<organism evidence="1 2">
    <name type="scientific">Natronosporangium hydrolyticum</name>
    <dbReference type="NCBI Taxonomy" id="2811111"/>
    <lineage>
        <taxon>Bacteria</taxon>
        <taxon>Bacillati</taxon>
        <taxon>Actinomycetota</taxon>
        <taxon>Actinomycetes</taxon>
        <taxon>Micromonosporales</taxon>
        <taxon>Micromonosporaceae</taxon>
        <taxon>Natronosporangium</taxon>
    </lineage>
</organism>
<dbReference type="AlphaFoldDB" id="A0A895Y620"/>
<dbReference type="KEGG" id="nhy:JQS43_14180"/>
<evidence type="ECO:0000313" key="1">
    <source>
        <dbReference type="EMBL" id="QSB12831.1"/>
    </source>
</evidence>
<dbReference type="EMBL" id="CP070499">
    <property type="protein sequence ID" value="QSB12831.1"/>
    <property type="molecule type" value="Genomic_DNA"/>
</dbReference>
<reference evidence="1" key="1">
    <citation type="submission" date="2021-02" db="EMBL/GenBank/DDBJ databases">
        <title>Natrosporangium hydrolyticum gen. nov., sp. nov, a haloalkaliphilic actinobacterium from a soda solonchak soil.</title>
        <authorList>
            <person name="Sorokin D.Y."/>
            <person name="Khijniak T.V."/>
            <person name="Zakharycheva A.P."/>
            <person name="Boueva O.V."/>
            <person name="Ariskina E.V."/>
            <person name="Hahnke R.L."/>
            <person name="Bunk B."/>
            <person name="Sproer C."/>
            <person name="Schumann P."/>
            <person name="Evtushenko L.I."/>
            <person name="Kublanov I.V."/>
        </authorList>
    </citation>
    <scope>NUCLEOTIDE SEQUENCE</scope>
    <source>
        <strain evidence="1">DSM 106523</strain>
    </source>
</reference>